<keyword evidence="2" id="KW-1185">Reference proteome</keyword>
<proteinExistence type="predicted"/>
<name>A0A1T4WMM4_9FIRM</name>
<organism evidence="1 2">
    <name type="scientific">Gemmiger formicilis</name>
    <dbReference type="NCBI Taxonomy" id="745368"/>
    <lineage>
        <taxon>Bacteria</taxon>
        <taxon>Bacillati</taxon>
        <taxon>Bacillota</taxon>
        <taxon>Clostridia</taxon>
        <taxon>Eubacteriales</taxon>
        <taxon>Gemmiger</taxon>
    </lineage>
</organism>
<protein>
    <submittedName>
        <fullName evidence="1">Sporulation protein YunB</fullName>
    </submittedName>
</protein>
<dbReference type="EMBL" id="FUYF01000003">
    <property type="protein sequence ID" value="SKA78593.1"/>
    <property type="molecule type" value="Genomic_DNA"/>
</dbReference>
<evidence type="ECO:0000313" key="1">
    <source>
        <dbReference type="EMBL" id="SKA78593.1"/>
    </source>
</evidence>
<evidence type="ECO:0000313" key="2">
    <source>
        <dbReference type="Proteomes" id="UP000190286"/>
    </source>
</evidence>
<dbReference type="InterPro" id="IPR014197">
    <property type="entry name" value="Sporulation_prot_YunB"/>
</dbReference>
<dbReference type="Pfam" id="PF09560">
    <property type="entry name" value="Spore_YunB"/>
    <property type="match status" value="1"/>
</dbReference>
<dbReference type="STRING" id="745368.SAMN02745178_00805"/>
<dbReference type="Proteomes" id="UP000190286">
    <property type="component" value="Unassembled WGS sequence"/>
</dbReference>
<sequence length="211" mass="22331">MRRCSAKDRRQARRSGFCLLAVLVLTAGVLSLNRYVNTVVKPTLHELAEYEARSAAVQAMNRAVAAELTRSPALCDALFTQGSGLVSLDAAAAGAAQTQFVSAVQTEMDALPEICYAVPFGSLTNNSLLSGLGPGWLLSIRPKGYVQGEIRETTQSLSINTTRYSAVLQLSVTVNMILDGSTATLTVAADYPLASLLVCGDIPNAYASDLD</sequence>
<accession>A0A1T4WMM4</accession>
<dbReference type="AlphaFoldDB" id="A0A1T4WMM4"/>
<gene>
    <name evidence="1" type="ORF">SAMN02745178_00805</name>
</gene>
<reference evidence="1 2" key="1">
    <citation type="submission" date="2017-02" db="EMBL/GenBank/DDBJ databases">
        <authorList>
            <person name="Peterson S.W."/>
        </authorList>
    </citation>
    <scope>NUCLEOTIDE SEQUENCE [LARGE SCALE GENOMIC DNA]</scope>
    <source>
        <strain evidence="1 2">ATCC 27749</strain>
    </source>
</reference>